<dbReference type="AlphaFoldDB" id="A0A6G6SQT1"/>
<gene>
    <name evidence="2" type="ORF">GTH24_08865</name>
</gene>
<evidence type="ECO:0000313" key="2">
    <source>
        <dbReference type="EMBL" id="QIF96106.1"/>
    </source>
</evidence>
<keyword evidence="3" id="KW-1185">Reference proteome</keyword>
<protein>
    <submittedName>
        <fullName evidence="2">Uncharacterized protein</fullName>
    </submittedName>
</protein>
<dbReference type="Proteomes" id="UP000503287">
    <property type="component" value="Chromosome"/>
</dbReference>
<sequence length="112" mass="12362">MVNKSIIVIVLSCIGFSAYAGTTYTSEELNRLVELGTPPKEMPEHVDKIKPAPFPTCKLAINNMYKKVHGEYPVEITGNGTDTYAIKVWTYDGVAMTKCIDGNRILSGAEYE</sequence>
<evidence type="ECO:0000256" key="1">
    <source>
        <dbReference type="SAM" id="SignalP"/>
    </source>
</evidence>
<organism evidence="2 3">
    <name type="scientific">Proteus vulgaris</name>
    <dbReference type="NCBI Taxonomy" id="585"/>
    <lineage>
        <taxon>Bacteria</taxon>
        <taxon>Pseudomonadati</taxon>
        <taxon>Pseudomonadota</taxon>
        <taxon>Gammaproteobacteria</taxon>
        <taxon>Enterobacterales</taxon>
        <taxon>Morganellaceae</taxon>
        <taxon>Proteus</taxon>
    </lineage>
</organism>
<keyword evidence="1" id="KW-0732">Signal</keyword>
<dbReference type="EMBL" id="CP047344">
    <property type="protein sequence ID" value="QIF96106.1"/>
    <property type="molecule type" value="Genomic_DNA"/>
</dbReference>
<reference evidence="2 3" key="1">
    <citation type="submission" date="2020-01" db="EMBL/GenBank/DDBJ databases">
        <title>The genomic epidemiology of tigecycline resistance gene tet(X) variants in a swine farm in China.</title>
        <authorList>
            <person name="Peng K."/>
            <person name="Li R."/>
        </authorList>
    </citation>
    <scope>NUCLEOTIDE SEQUENCE [LARGE SCALE GENOMIC DNA]</scope>
    <source>
        <strain evidence="2 3">ZN3</strain>
    </source>
</reference>
<evidence type="ECO:0000313" key="3">
    <source>
        <dbReference type="Proteomes" id="UP000503287"/>
    </source>
</evidence>
<name>A0A6G6SQT1_PROVU</name>
<feature type="chain" id="PRO_5026044601" evidence="1">
    <location>
        <begin position="21"/>
        <end position="112"/>
    </location>
</feature>
<accession>A0A6G6SQT1</accession>
<proteinExistence type="predicted"/>
<feature type="signal peptide" evidence="1">
    <location>
        <begin position="1"/>
        <end position="20"/>
    </location>
</feature>